<comment type="caution">
    <text evidence="1">The sequence shown here is derived from an EMBL/GenBank/DDBJ whole genome shotgun (WGS) entry which is preliminary data.</text>
</comment>
<protein>
    <submittedName>
        <fullName evidence="1">Uncharacterized protein</fullName>
    </submittedName>
</protein>
<gene>
    <name evidence="1" type="ORF">DPMN_037011</name>
</gene>
<name>A0A9D4MBU7_DREPO</name>
<reference evidence="1" key="2">
    <citation type="submission" date="2020-11" db="EMBL/GenBank/DDBJ databases">
        <authorList>
            <person name="McCartney M.A."/>
            <person name="Auch B."/>
            <person name="Kono T."/>
            <person name="Mallez S."/>
            <person name="Becker A."/>
            <person name="Gohl D.M."/>
            <person name="Silverstein K.A.T."/>
            <person name="Koren S."/>
            <person name="Bechman K.B."/>
            <person name="Herman A."/>
            <person name="Abrahante J.E."/>
            <person name="Garbe J."/>
        </authorList>
    </citation>
    <scope>NUCLEOTIDE SEQUENCE</scope>
    <source>
        <strain evidence="1">Duluth1</strain>
        <tissue evidence="1">Whole animal</tissue>
    </source>
</reference>
<dbReference type="EMBL" id="JAIWYP010000002">
    <property type="protein sequence ID" value="KAH3873773.1"/>
    <property type="molecule type" value="Genomic_DNA"/>
</dbReference>
<evidence type="ECO:0000313" key="2">
    <source>
        <dbReference type="Proteomes" id="UP000828390"/>
    </source>
</evidence>
<dbReference type="AlphaFoldDB" id="A0A9D4MBU7"/>
<keyword evidence="2" id="KW-1185">Reference proteome</keyword>
<sequence>MCCRQLVTHFTQWLPRISGLRPAIQSPACLQSHLISRTSAPRALGSRANKVAFIESDMYDGVNVDRPDKPFMEAATAGQLADKFNATPTSNKC</sequence>
<evidence type="ECO:0000313" key="1">
    <source>
        <dbReference type="EMBL" id="KAH3873773.1"/>
    </source>
</evidence>
<accession>A0A9D4MBU7</accession>
<dbReference type="Proteomes" id="UP000828390">
    <property type="component" value="Unassembled WGS sequence"/>
</dbReference>
<proteinExistence type="predicted"/>
<organism evidence="1 2">
    <name type="scientific">Dreissena polymorpha</name>
    <name type="common">Zebra mussel</name>
    <name type="synonym">Mytilus polymorpha</name>
    <dbReference type="NCBI Taxonomy" id="45954"/>
    <lineage>
        <taxon>Eukaryota</taxon>
        <taxon>Metazoa</taxon>
        <taxon>Spiralia</taxon>
        <taxon>Lophotrochozoa</taxon>
        <taxon>Mollusca</taxon>
        <taxon>Bivalvia</taxon>
        <taxon>Autobranchia</taxon>
        <taxon>Heteroconchia</taxon>
        <taxon>Euheterodonta</taxon>
        <taxon>Imparidentia</taxon>
        <taxon>Neoheterodontei</taxon>
        <taxon>Myida</taxon>
        <taxon>Dreissenoidea</taxon>
        <taxon>Dreissenidae</taxon>
        <taxon>Dreissena</taxon>
    </lineage>
</organism>
<reference evidence="1" key="1">
    <citation type="journal article" date="2019" name="bioRxiv">
        <title>The Genome of the Zebra Mussel, Dreissena polymorpha: A Resource for Invasive Species Research.</title>
        <authorList>
            <person name="McCartney M.A."/>
            <person name="Auch B."/>
            <person name="Kono T."/>
            <person name="Mallez S."/>
            <person name="Zhang Y."/>
            <person name="Obille A."/>
            <person name="Becker A."/>
            <person name="Abrahante J.E."/>
            <person name="Garbe J."/>
            <person name="Badalamenti J.P."/>
            <person name="Herman A."/>
            <person name="Mangelson H."/>
            <person name="Liachko I."/>
            <person name="Sullivan S."/>
            <person name="Sone E.D."/>
            <person name="Koren S."/>
            <person name="Silverstein K.A.T."/>
            <person name="Beckman K.B."/>
            <person name="Gohl D.M."/>
        </authorList>
    </citation>
    <scope>NUCLEOTIDE SEQUENCE</scope>
    <source>
        <strain evidence="1">Duluth1</strain>
        <tissue evidence="1">Whole animal</tissue>
    </source>
</reference>